<dbReference type="HOGENOM" id="CLU_2956429_0_0_10"/>
<name>B7BFN6_9BACT</name>
<accession>B7BFN6</accession>
<dbReference type="EMBL" id="ABYH01000388">
    <property type="protein sequence ID" value="EEC94736.1"/>
    <property type="molecule type" value="Genomic_DNA"/>
</dbReference>
<organism evidence="1 2">
    <name type="scientific">Parabacteroides johnsonii DSM 18315</name>
    <dbReference type="NCBI Taxonomy" id="537006"/>
    <lineage>
        <taxon>Bacteria</taxon>
        <taxon>Pseudomonadati</taxon>
        <taxon>Bacteroidota</taxon>
        <taxon>Bacteroidia</taxon>
        <taxon>Bacteroidales</taxon>
        <taxon>Tannerellaceae</taxon>
        <taxon>Parabacteroides</taxon>
    </lineage>
</organism>
<sequence length="59" mass="7098">MQTRIFVDSCRRCREVYLPCQGHFYALFLLLIRRKRTFLTNSLIFDAVVLIFKGKSRQE</sequence>
<dbReference type="AlphaFoldDB" id="B7BFN6"/>
<gene>
    <name evidence="1" type="ORF">PRABACTJOHN_03866</name>
</gene>
<evidence type="ECO:0000313" key="2">
    <source>
        <dbReference type="Proteomes" id="UP000005510"/>
    </source>
</evidence>
<dbReference type="Proteomes" id="UP000005510">
    <property type="component" value="Unassembled WGS sequence"/>
</dbReference>
<reference evidence="1 2" key="2">
    <citation type="submission" date="2008-10" db="EMBL/GenBank/DDBJ databases">
        <authorList>
            <person name="Fulton L."/>
            <person name="Clifton S."/>
            <person name="Fulton B."/>
            <person name="Xu J."/>
            <person name="Minx P."/>
            <person name="Pepin K.H."/>
            <person name="Johnson M."/>
            <person name="Bhonagiri V."/>
            <person name="Nash W.E."/>
            <person name="Mardis E.R."/>
            <person name="Wilson R.K."/>
        </authorList>
    </citation>
    <scope>NUCLEOTIDE SEQUENCE [LARGE SCALE GENOMIC DNA]</scope>
    <source>
        <strain evidence="1 2">DSM 18315</strain>
    </source>
</reference>
<protein>
    <submittedName>
        <fullName evidence="1">Uncharacterized protein</fullName>
    </submittedName>
</protein>
<evidence type="ECO:0000313" key="1">
    <source>
        <dbReference type="EMBL" id="EEC94736.1"/>
    </source>
</evidence>
<proteinExistence type="predicted"/>
<reference evidence="1 2" key="1">
    <citation type="submission" date="2008-10" db="EMBL/GenBank/DDBJ databases">
        <title>Draft genome sequence of Parabacteroides johnsonii (DSM 18315).</title>
        <authorList>
            <person name="Sudarsanam P."/>
            <person name="Ley R."/>
            <person name="Guruge J."/>
            <person name="Turnbaugh P.J."/>
            <person name="Mahowald M."/>
            <person name="Liep D."/>
            <person name="Gordon J."/>
        </authorList>
    </citation>
    <scope>NUCLEOTIDE SEQUENCE [LARGE SCALE GENOMIC DNA]</scope>
    <source>
        <strain evidence="1 2">DSM 18315</strain>
    </source>
</reference>
<comment type="caution">
    <text evidence="1">The sequence shown here is derived from an EMBL/GenBank/DDBJ whole genome shotgun (WGS) entry which is preliminary data.</text>
</comment>